<keyword evidence="2" id="KW-1003">Cell membrane</keyword>
<dbReference type="PANTHER" id="PTHR30294:SF29">
    <property type="entry name" value="MULTIDRUG ABC TRANSPORTER PERMEASE YBHS-RELATED"/>
    <property type="match status" value="1"/>
</dbReference>
<feature type="transmembrane region" description="Helical" evidence="6">
    <location>
        <begin position="312"/>
        <end position="331"/>
    </location>
</feature>
<dbReference type="InterPro" id="IPR013525">
    <property type="entry name" value="ABC2_TM"/>
</dbReference>
<feature type="domain" description="ABC-2 type transporter transmembrane" evidence="7">
    <location>
        <begin position="19"/>
        <end position="386"/>
    </location>
</feature>
<keyword evidence="9" id="KW-1185">Reference proteome</keyword>
<feature type="transmembrane region" description="Helical" evidence="6">
    <location>
        <begin position="367"/>
        <end position="389"/>
    </location>
</feature>
<feature type="transmembrane region" description="Helical" evidence="6">
    <location>
        <begin position="21"/>
        <end position="38"/>
    </location>
</feature>
<keyword evidence="4 6" id="KW-1133">Transmembrane helix</keyword>
<evidence type="ECO:0000256" key="2">
    <source>
        <dbReference type="ARBA" id="ARBA00022475"/>
    </source>
</evidence>
<proteinExistence type="predicted"/>
<gene>
    <name evidence="8" type="ORF">WDJ61_04710</name>
</gene>
<dbReference type="EMBL" id="CP147404">
    <property type="protein sequence ID" value="WXB93935.1"/>
    <property type="molecule type" value="Genomic_DNA"/>
</dbReference>
<evidence type="ECO:0000256" key="5">
    <source>
        <dbReference type="ARBA" id="ARBA00023136"/>
    </source>
</evidence>
<evidence type="ECO:0000256" key="1">
    <source>
        <dbReference type="ARBA" id="ARBA00004651"/>
    </source>
</evidence>
<feature type="transmembrane region" description="Helical" evidence="6">
    <location>
        <begin position="184"/>
        <end position="210"/>
    </location>
</feature>
<protein>
    <submittedName>
        <fullName evidence="8">ABC transporter permease</fullName>
    </submittedName>
</protein>
<evidence type="ECO:0000256" key="3">
    <source>
        <dbReference type="ARBA" id="ARBA00022692"/>
    </source>
</evidence>
<evidence type="ECO:0000259" key="7">
    <source>
        <dbReference type="Pfam" id="PF12698"/>
    </source>
</evidence>
<dbReference type="Pfam" id="PF12698">
    <property type="entry name" value="ABC2_membrane_3"/>
    <property type="match status" value="1"/>
</dbReference>
<feature type="transmembrane region" description="Helical" evidence="6">
    <location>
        <begin position="337"/>
        <end position="355"/>
    </location>
</feature>
<comment type="subcellular location">
    <subcellularLocation>
        <location evidence="1">Cell membrane</location>
        <topology evidence="1">Multi-pass membrane protein</topology>
    </subcellularLocation>
</comment>
<keyword evidence="5 6" id="KW-0472">Membrane</keyword>
<dbReference type="InterPro" id="IPR051449">
    <property type="entry name" value="ABC-2_transporter_component"/>
</dbReference>
<evidence type="ECO:0000256" key="6">
    <source>
        <dbReference type="SAM" id="Phobius"/>
    </source>
</evidence>
<dbReference type="Proteomes" id="UP001387364">
    <property type="component" value="Chromosome"/>
</dbReference>
<dbReference type="PANTHER" id="PTHR30294">
    <property type="entry name" value="MEMBRANE COMPONENT OF ABC TRANSPORTER YHHJ-RELATED"/>
    <property type="match status" value="1"/>
</dbReference>
<name>A0ABZ2N9F9_9BACI</name>
<evidence type="ECO:0000313" key="9">
    <source>
        <dbReference type="Proteomes" id="UP001387364"/>
    </source>
</evidence>
<accession>A0ABZ2N9F9</accession>
<reference evidence="8 9" key="1">
    <citation type="submission" date="2024-02" db="EMBL/GenBank/DDBJ databases">
        <title>Seven novel Bacillus-like species.</title>
        <authorList>
            <person name="Liu G."/>
        </authorList>
    </citation>
    <scope>NUCLEOTIDE SEQUENCE [LARGE SCALE GENOMIC DNA]</scope>
    <source>
        <strain evidence="8 9">FJAT-52991</strain>
    </source>
</reference>
<evidence type="ECO:0000313" key="8">
    <source>
        <dbReference type="EMBL" id="WXB93935.1"/>
    </source>
</evidence>
<sequence>MNSFWLMLSQSYLNKFKTKSFILTTLIVAIIIMVGANFEKIVDMFEGEDEQTKIAVIDERGTLFQPLKQQLTAQNSDIQLIEATKQTEAQLTKDVEQEKYEGYILLKRDAQGLPTATYKALSVANSELVNEISQALQMIKGQEMANKLKLSKEEMALWNAPVDVEKVALAKEAKSEEEMMQAQALVYILLFFIYLSVIIYANMIASEVAIEKSSRVMEILISSVSPVKQMFAKIIGIGLLGLTQMVIWLGVAYYAFSSQSEDSVASVLGLTSVSASLLIYAIVFFILGYFLYATIAALLGSLVSRLEDVQQMMMPLTFSVMIAFFMSMYGLGNPESPVITISSFIPFFTPMIMFVRVGMLNIPMWEVATGIGILLVSILILGVIGARIYRGGVLIYGKSSSLKDLKKAIQLSKHQ</sequence>
<feature type="transmembrane region" description="Helical" evidence="6">
    <location>
        <begin position="231"/>
        <end position="256"/>
    </location>
</feature>
<keyword evidence="3 6" id="KW-0812">Transmembrane</keyword>
<feature type="transmembrane region" description="Helical" evidence="6">
    <location>
        <begin position="276"/>
        <end position="300"/>
    </location>
</feature>
<dbReference type="RefSeq" id="WP_338753487.1">
    <property type="nucleotide sequence ID" value="NZ_CP147404.1"/>
</dbReference>
<evidence type="ECO:0000256" key="4">
    <source>
        <dbReference type="ARBA" id="ARBA00022989"/>
    </source>
</evidence>
<organism evidence="8 9">
    <name type="scientific">Bacillus kandeliae</name>
    <dbReference type="NCBI Taxonomy" id="3129297"/>
    <lineage>
        <taxon>Bacteria</taxon>
        <taxon>Bacillati</taxon>
        <taxon>Bacillota</taxon>
        <taxon>Bacilli</taxon>
        <taxon>Bacillales</taxon>
        <taxon>Bacillaceae</taxon>
        <taxon>Bacillus</taxon>
    </lineage>
</organism>